<dbReference type="PANTHER" id="PTHR21261:SF3">
    <property type="entry name" value="BEATEN PATH VII"/>
    <property type="match status" value="1"/>
</dbReference>
<name>A0A4C1ZK52_EUMVA</name>
<dbReference type="STRING" id="151549.A0A4C1ZK52"/>
<dbReference type="InterPro" id="IPR003599">
    <property type="entry name" value="Ig_sub"/>
</dbReference>
<comment type="caution">
    <text evidence="3">The sequence shown here is derived from an EMBL/GenBank/DDBJ whole genome shotgun (WGS) entry which is preliminary data.</text>
</comment>
<feature type="region of interest" description="Disordered" evidence="1">
    <location>
        <begin position="274"/>
        <end position="296"/>
    </location>
</feature>
<feature type="compositionally biased region" description="Basic and acidic residues" evidence="1">
    <location>
        <begin position="274"/>
        <end position="288"/>
    </location>
</feature>
<evidence type="ECO:0000313" key="3">
    <source>
        <dbReference type="EMBL" id="GBP88876.1"/>
    </source>
</evidence>
<sequence length="296" mass="33394">MRQYQTAHRSADPAIRYLHAPSTPRPIQSRRDAPAPERPDVRRRSGIVEVSHGPIRVAVCPPGCCQVTEVVVELSAPRWVSRGGSATLRCVHAVPASLLYKVEFLRTGSKLLQYVRERNPPFTSYSFTGGVINMSLSTESSITIDNLETTATGLYWCEVSLETPIFTAASPMHQITVVYPQKHPPIITFGEPDVVVGGLLRANCTSAPAAPAPSLMWYIDDLQVGEESLRRYSYRVSSSTRSKGGGVRHRKQHRYLAPELNHTSRYREYRKREYHTPSEHYQERKMHFDGAQQRHV</sequence>
<accession>A0A4C1ZK52</accession>
<dbReference type="Gene3D" id="2.60.40.10">
    <property type="entry name" value="Immunoglobulins"/>
    <property type="match status" value="1"/>
</dbReference>
<dbReference type="InterPro" id="IPR013783">
    <property type="entry name" value="Ig-like_fold"/>
</dbReference>
<evidence type="ECO:0000259" key="2">
    <source>
        <dbReference type="SMART" id="SM00409"/>
    </source>
</evidence>
<dbReference type="Pfam" id="PF07686">
    <property type="entry name" value="V-set"/>
    <property type="match status" value="1"/>
</dbReference>
<dbReference type="OrthoDB" id="8915289at2759"/>
<feature type="domain" description="Immunoglobulin" evidence="2">
    <location>
        <begin position="75"/>
        <end position="178"/>
    </location>
</feature>
<dbReference type="PANTHER" id="PTHR21261">
    <property type="entry name" value="BEAT PROTEIN"/>
    <property type="match status" value="1"/>
</dbReference>
<dbReference type="SUPFAM" id="SSF48726">
    <property type="entry name" value="Immunoglobulin"/>
    <property type="match status" value="1"/>
</dbReference>
<keyword evidence="4" id="KW-1185">Reference proteome</keyword>
<evidence type="ECO:0000256" key="1">
    <source>
        <dbReference type="SAM" id="MobiDB-lite"/>
    </source>
</evidence>
<dbReference type="InterPro" id="IPR036179">
    <property type="entry name" value="Ig-like_dom_sf"/>
</dbReference>
<proteinExistence type="predicted"/>
<dbReference type="SMART" id="SM00409">
    <property type="entry name" value="IG"/>
    <property type="match status" value="1"/>
</dbReference>
<organism evidence="3 4">
    <name type="scientific">Eumeta variegata</name>
    <name type="common">Bagworm moth</name>
    <name type="synonym">Eumeta japonica</name>
    <dbReference type="NCBI Taxonomy" id="151549"/>
    <lineage>
        <taxon>Eukaryota</taxon>
        <taxon>Metazoa</taxon>
        <taxon>Ecdysozoa</taxon>
        <taxon>Arthropoda</taxon>
        <taxon>Hexapoda</taxon>
        <taxon>Insecta</taxon>
        <taxon>Pterygota</taxon>
        <taxon>Neoptera</taxon>
        <taxon>Endopterygota</taxon>
        <taxon>Lepidoptera</taxon>
        <taxon>Glossata</taxon>
        <taxon>Ditrysia</taxon>
        <taxon>Tineoidea</taxon>
        <taxon>Psychidae</taxon>
        <taxon>Oiketicinae</taxon>
        <taxon>Eumeta</taxon>
    </lineage>
</organism>
<gene>
    <name evidence="3" type="ORF">EVAR_63898_1</name>
</gene>
<evidence type="ECO:0000313" key="4">
    <source>
        <dbReference type="Proteomes" id="UP000299102"/>
    </source>
</evidence>
<reference evidence="3 4" key="1">
    <citation type="journal article" date="2019" name="Commun. Biol.">
        <title>The bagworm genome reveals a unique fibroin gene that provides high tensile strength.</title>
        <authorList>
            <person name="Kono N."/>
            <person name="Nakamura H."/>
            <person name="Ohtoshi R."/>
            <person name="Tomita M."/>
            <person name="Numata K."/>
            <person name="Arakawa K."/>
        </authorList>
    </citation>
    <scope>NUCLEOTIDE SEQUENCE [LARGE SCALE GENOMIC DNA]</scope>
</reference>
<dbReference type="EMBL" id="BGZK01001963">
    <property type="protein sequence ID" value="GBP88876.1"/>
    <property type="molecule type" value="Genomic_DNA"/>
</dbReference>
<dbReference type="InterPro" id="IPR013106">
    <property type="entry name" value="Ig_V-set"/>
</dbReference>
<protein>
    <recommendedName>
        <fullName evidence="2">Immunoglobulin domain-containing protein</fullName>
    </recommendedName>
</protein>
<feature type="compositionally biased region" description="Basic and acidic residues" evidence="1">
    <location>
        <begin position="29"/>
        <end position="43"/>
    </location>
</feature>
<dbReference type="Proteomes" id="UP000299102">
    <property type="component" value="Unassembled WGS sequence"/>
</dbReference>
<dbReference type="AlphaFoldDB" id="A0A4C1ZK52"/>
<feature type="region of interest" description="Disordered" evidence="1">
    <location>
        <begin position="1"/>
        <end position="45"/>
    </location>
</feature>